<dbReference type="PANTHER" id="PTHR43394:SF1">
    <property type="entry name" value="ATP-BINDING CASSETTE SUB-FAMILY B MEMBER 10, MITOCHONDRIAL"/>
    <property type="match status" value="1"/>
</dbReference>
<gene>
    <name evidence="11" type="ORF">GHK86_06610</name>
</gene>
<evidence type="ECO:0000256" key="5">
    <source>
        <dbReference type="ARBA" id="ARBA00022989"/>
    </source>
</evidence>
<keyword evidence="6 8" id="KW-0472">Membrane</keyword>
<evidence type="ECO:0000256" key="7">
    <source>
        <dbReference type="SAM" id="MobiDB-lite"/>
    </source>
</evidence>
<feature type="transmembrane region" description="Helical" evidence="8">
    <location>
        <begin position="262"/>
        <end position="283"/>
    </location>
</feature>
<feature type="transmembrane region" description="Helical" evidence="8">
    <location>
        <begin position="159"/>
        <end position="188"/>
    </location>
</feature>
<keyword evidence="4 11" id="KW-0067">ATP-binding</keyword>
<evidence type="ECO:0000313" key="12">
    <source>
        <dbReference type="Proteomes" id="UP000437736"/>
    </source>
</evidence>
<dbReference type="Pfam" id="PF00005">
    <property type="entry name" value="ABC_tran"/>
    <property type="match status" value="1"/>
</dbReference>
<organism evidence="11 12">
    <name type="scientific">Acidiferrimicrobium australe</name>
    <dbReference type="NCBI Taxonomy" id="2664430"/>
    <lineage>
        <taxon>Bacteria</taxon>
        <taxon>Bacillati</taxon>
        <taxon>Actinomycetota</taxon>
        <taxon>Acidimicrobiia</taxon>
        <taxon>Acidimicrobiales</taxon>
        <taxon>Acidimicrobiaceae</taxon>
        <taxon>Acidiferrimicrobium</taxon>
    </lineage>
</organism>
<keyword evidence="2 8" id="KW-0812">Transmembrane</keyword>
<feature type="region of interest" description="Disordered" evidence="7">
    <location>
        <begin position="589"/>
        <end position="614"/>
    </location>
</feature>
<evidence type="ECO:0000313" key="11">
    <source>
        <dbReference type="EMBL" id="MST32391.1"/>
    </source>
</evidence>
<reference evidence="11 12" key="1">
    <citation type="submission" date="2019-11" db="EMBL/GenBank/DDBJ databases">
        <title>Acidiferrimicrobium australis gen. nov., sp. nov., an acidophilic and obligately heterotrophic, member of the Actinobacteria that catalyses dissimilatory oxido- reduction of iron isolated from metal-rich acidic water in Chile.</title>
        <authorList>
            <person name="Gonzalez D."/>
            <person name="Huber K."/>
            <person name="Hedrich S."/>
            <person name="Rojas-Villalobos C."/>
            <person name="Quatrini R."/>
            <person name="Dinamarca M.A."/>
            <person name="Schwarz A."/>
            <person name="Canales C."/>
            <person name="Nancucheo I."/>
        </authorList>
    </citation>
    <scope>NUCLEOTIDE SEQUENCE [LARGE SCALE GENOMIC DNA]</scope>
    <source>
        <strain evidence="11 12">USS-CCA1</strain>
    </source>
</reference>
<feature type="transmembrane region" description="Helical" evidence="8">
    <location>
        <begin position="73"/>
        <end position="93"/>
    </location>
</feature>
<accession>A0ABW9QSD2</accession>
<comment type="caution">
    <text evidence="11">The sequence shown here is derived from an EMBL/GenBank/DDBJ whole genome shotgun (WGS) entry which is preliminary data.</text>
</comment>
<dbReference type="InterPro" id="IPR003439">
    <property type="entry name" value="ABC_transporter-like_ATP-bd"/>
</dbReference>
<feature type="compositionally biased region" description="Basic and acidic residues" evidence="7">
    <location>
        <begin position="595"/>
        <end position="614"/>
    </location>
</feature>
<feature type="transmembrane region" description="Helical" evidence="8">
    <location>
        <begin position="40"/>
        <end position="61"/>
    </location>
</feature>
<feature type="domain" description="ABC transporter" evidence="9">
    <location>
        <begin position="354"/>
        <end position="589"/>
    </location>
</feature>
<evidence type="ECO:0000256" key="4">
    <source>
        <dbReference type="ARBA" id="ARBA00022840"/>
    </source>
</evidence>
<proteinExistence type="predicted"/>
<keyword evidence="5 8" id="KW-1133">Transmembrane helix</keyword>
<dbReference type="Pfam" id="PF00664">
    <property type="entry name" value="ABC_membrane"/>
    <property type="match status" value="1"/>
</dbReference>
<evidence type="ECO:0000256" key="1">
    <source>
        <dbReference type="ARBA" id="ARBA00004651"/>
    </source>
</evidence>
<dbReference type="Gene3D" id="3.40.50.300">
    <property type="entry name" value="P-loop containing nucleotide triphosphate hydrolases"/>
    <property type="match status" value="1"/>
</dbReference>
<dbReference type="CDD" id="cd18543">
    <property type="entry name" value="ABC_6TM_Rv0194_D1_like"/>
    <property type="match status" value="1"/>
</dbReference>
<evidence type="ECO:0000256" key="3">
    <source>
        <dbReference type="ARBA" id="ARBA00022741"/>
    </source>
</evidence>
<dbReference type="GO" id="GO:0005524">
    <property type="term" value="F:ATP binding"/>
    <property type="evidence" value="ECO:0007669"/>
    <property type="project" value="UniProtKB-KW"/>
</dbReference>
<feature type="transmembrane region" description="Helical" evidence="8">
    <location>
        <begin position="289"/>
        <end position="314"/>
    </location>
</feature>
<dbReference type="InterPro" id="IPR017871">
    <property type="entry name" value="ABC_transporter-like_CS"/>
</dbReference>
<dbReference type="SUPFAM" id="SSF90123">
    <property type="entry name" value="ABC transporter transmembrane region"/>
    <property type="match status" value="1"/>
</dbReference>
<name>A0ABW9QSD2_9ACTN</name>
<feature type="domain" description="ABC transmembrane type-1" evidence="10">
    <location>
        <begin position="39"/>
        <end position="318"/>
    </location>
</feature>
<dbReference type="PROSITE" id="PS50893">
    <property type="entry name" value="ABC_TRANSPORTER_2"/>
    <property type="match status" value="1"/>
</dbReference>
<dbReference type="InterPro" id="IPR027417">
    <property type="entry name" value="P-loop_NTPase"/>
</dbReference>
<keyword evidence="3" id="KW-0547">Nucleotide-binding</keyword>
<dbReference type="SMART" id="SM00382">
    <property type="entry name" value="AAA"/>
    <property type="match status" value="1"/>
</dbReference>
<dbReference type="InterPro" id="IPR011527">
    <property type="entry name" value="ABC1_TM_dom"/>
</dbReference>
<dbReference type="InterPro" id="IPR039421">
    <property type="entry name" value="Type_1_exporter"/>
</dbReference>
<dbReference type="PROSITE" id="PS00211">
    <property type="entry name" value="ABC_TRANSPORTER_1"/>
    <property type="match status" value="1"/>
</dbReference>
<dbReference type="PROSITE" id="PS50929">
    <property type="entry name" value="ABC_TM1F"/>
    <property type="match status" value="1"/>
</dbReference>
<dbReference type="InterPro" id="IPR003593">
    <property type="entry name" value="AAA+_ATPase"/>
</dbReference>
<dbReference type="Proteomes" id="UP000437736">
    <property type="component" value="Unassembled WGS sequence"/>
</dbReference>
<evidence type="ECO:0000256" key="8">
    <source>
        <dbReference type="SAM" id="Phobius"/>
    </source>
</evidence>
<dbReference type="InterPro" id="IPR036640">
    <property type="entry name" value="ABC1_TM_sf"/>
</dbReference>
<dbReference type="Gene3D" id="1.20.1560.10">
    <property type="entry name" value="ABC transporter type 1, transmembrane domain"/>
    <property type="match status" value="1"/>
</dbReference>
<keyword evidence="12" id="KW-1185">Reference proteome</keyword>
<evidence type="ECO:0000259" key="9">
    <source>
        <dbReference type="PROSITE" id="PS50893"/>
    </source>
</evidence>
<protein>
    <submittedName>
        <fullName evidence="11">ATP-binding cassette domain-containing protein</fullName>
    </submittedName>
</protein>
<evidence type="ECO:0000259" key="10">
    <source>
        <dbReference type="PROSITE" id="PS50929"/>
    </source>
</evidence>
<dbReference type="PANTHER" id="PTHR43394">
    <property type="entry name" value="ATP-DEPENDENT PERMEASE MDL1, MITOCHONDRIAL"/>
    <property type="match status" value="1"/>
</dbReference>
<sequence>MTAAGTGTAARNETDTGQKGGWSFLFASLDGHWRTEGTSVAAALAWTAAISTYPLLVGRAVDVGLLSRRWDRLGLYVGLVAVLGVVQGLASGVRRRNNGLSSRRVEAELRKRFFTRLLGLDVAYHDQVNRGQLLSRVTNDLFQIQAFISSAPALIGNAFAVATVAVILLVLSPVLGGVALVMLPIIVLTSKKYSGTVRPALGTLQRERGELAGVVEEAISGIRAVKGFGAEGVLEDRLGHQADAVRDEAMAVVRTRATYSPYLNVVPLVELVAINWVGGYLVLHHHITIGLLLAFNTYLVLLTGPLQSIGWFVVQLQRALVSSRRIEAIMHLEPTITEPPAEQASPLPEGHGAVRFRGVSFGYPDAPRPVLDDFDLDIEGGEVIALVGPTGSGKSTVAALIARLYDPGTGSITLDGVDLRHLPVTAVRAAVGVVFEDNFLFDGTVADNLRVGRAGASDVELREAARLAQAAEFVDALPDGYDTLIGERGMSLSGGQRQRLALARAILARPRVLVLDDATSAVDAAKEREILEGIGALMGDRTIVIISHRAATIALADRVVLLDAGQVVATGSHQQLLRSSGRYRQVLGLSGGAERPGRRHEQPAEPDGVEERSA</sequence>
<dbReference type="EMBL" id="WJHE01000285">
    <property type="protein sequence ID" value="MST32391.1"/>
    <property type="molecule type" value="Genomic_DNA"/>
</dbReference>
<comment type="subcellular location">
    <subcellularLocation>
        <location evidence="1">Cell membrane</location>
        <topology evidence="1">Multi-pass membrane protein</topology>
    </subcellularLocation>
</comment>
<dbReference type="SUPFAM" id="SSF52540">
    <property type="entry name" value="P-loop containing nucleoside triphosphate hydrolases"/>
    <property type="match status" value="1"/>
</dbReference>
<evidence type="ECO:0000256" key="2">
    <source>
        <dbReference type="ARBA" id="ARBA00022692"/>
    </source>
</evidence>
<evidence type="ECO:0000256" key="6">
    <source>
        <dbReference type="ARBA" id="ARBA00023136"/>
    </source>
</evidence>